<dbReference type="Proteomes" id="UP000284676">
    <property type="component" value="Unassembled WGS sequence"/>
</dbReference>
<accession>A0A414Q0I9</accession>
<dbReference type="PANTHER" id="PTHR12521">
    <property type="entry name" value="PROTEIN C6ORF130"/>
    <property type="match status" value="1"/>
</dbReference>
<evidence type="ECO:0000259" key="2">
    <source>
        <dbReference type="PROSITE" id="PS51154"/>
    </source>
</evidence>
<organism evidence="3 4">
    <name type="scientific">Fusobacterium mortiferum</name>
    <dbReference type="NCBI Taxonomy" id="850"/>
    <lineage>
        <taxon>Bacteria</taxon>
        <taxon>Fusobacteriati</taxon>
        <taxon>Fusobacteriota</taxon>
        <taxon>Fusobacteriia</taxon>
        <taxon>Fusobacteriales</taxon>
        <taxon>Fusobacteriaceae</taxon>
        <taxon>Fusobacterium</taxon>
    </lineage>
</organism>
<protein>
    <recommendedName>
        <fullName evidence="2">Macro domain-containing protein</fullName>
    </recommendedName>
</protein>
<dbReference type="InterPro" id="IPR002589">
    <property type="entry name" value="Macro_dom"/>
</dbReference>
<dbReference type="PANTHER" id="PTHR12521:SF0">
    <property type="entry name" value="ADP-RIBOSE GLYCOHYDROLASE OARD1"/>
    <property type="match status" value="1"/>
</dbReference>
<name>A0A414Q0I9_FUSMR</name>
<proteinExistence type="predicted"/>
<evidence type="ECO:0000313" key="3">
    <source>
        <dbReference type="EMBL" id="RHF74323.1"/>
    </source>
</evidence>
<feature type="domain" description="Macro" evidence="2">
    <location>
        <begin position="1"/>
        <end position="149"/>
    </location>
</feature>
<dbReference type="InterPro" id="IPR050892">
    <property type="entry name" value="ADP-ribose_metab_enzymes"/>
</dbReference>
<dbReference type="Gene3D" id="3.40.220.10">
    <property type="entry name" value="Leucine Aminopeptidase, subunit E, domain 1"/>
    <property type="match status" value="1"/>
</dbReference>
<dbReference type="CDD" id="cd02901">
    <property type="entry name" value="Macro_Poa1p-like"/>
    <property type="match status" value="1"/>
</dbReference>
<sequence length="149" mass="17803">MRKKRSKMEYRLIQDDVFNHKDCYYAHCISRDYALGAGIAVEFDKRYDMRNRLLKLAKEKPETLDEKCIEVENVFNLITKEKYWQKPSYKSLEESLLEMKEKLSKNKNIKKLVIPKIGCGLDRLSWDKVEPMVQEIFKDLDIEIVVCYL</sequence>
<reference evidence="3 4" key="1">
    <citation type="submission" date="2018-08" db="EMBL/GenBank/DDBJ databases">
        <title>A genome reference for cultivated species of the human gut microbiota.</title>
        <authorList>
            <person name="Zou Y."/>
            <person name="Xue W."/>
            <person name="Luo G."/>
        </authorList>
    </citation>
    <scope>NUCLEOTIDE SEQUENCE [LARGE SCALE GENOMIC DNA]</scope>
    <source>
        <strain evidence="3 4">AM25-1</strain>
    </source>
</reference>
<dbReference type="AlphaFoldDB" id="A0A414Q0I9"/>
<evidence type="ECO:0000313" key="4">
    <source>
        <dbReference type="Proteomes" id="UP000284676"/>
    </source>
</evidence>
<comment type="catalytic activity">
    <reaction evidence="1">
        <text>an N-(ADP-alpha-D-ribosyl)-thymidine in DNA + H2O = a thymidine in DNA + ADP-D-ribose</text>
        <dbReference type="Rhea" id="RHEA:71655"/>
        <dbReference type="Rhea" id="RHEA-COMP:13556"/>
        <dbReference type="Rhea" id="RHEA-COMP:18051"/>
        <dbReference type="ChEBI" id="CHEBI:15377"/>
        <dbReference type="ChEBI" id="CHEBI:57967"/>
        <dbReference type="ChEBI" id="CHEBI:137386"/>
        <dbReference type="ChEBI" id="CHEBI:191199"/>
    </reaction>
    <physiologicalReaction direction="left-to-right" evidence="1">
        <dbReference type="Rhea" id="RHEA:71656"/>
    </physiologicalReaction>
</comment>
<comment type="caution">
    <text evidence="3">The sequence shown here is derived from an EMBL/GenBank/DDBJ whole genome shotgun (WGS) entry which is preliminary data.</text>
</comment>
<dbReference type="PROSITE" id="PS51154">
    <property type="entry name" value="MACRO"/>
    <property type="match status" value="1"/>
</dbReference>
<dbReference type="GO" id="GO:0140291">
    <property type="term" value="P:peptidyl-glutamate ADP-deribosylation"/>
    <property type="evidence" value="ECO:0007669"/>
    <property type="project" value="TreeGrafter"/>
</dbReference>
<evidence type="ECO:0000256" key="1">
    <source>
        <dbReference type="ARBA" id="ARBA00035885"/>
    </source>
</evidence>
<dbReference type="InterPro" id="IPR043472">
    <property type="entry name" value="Macro_dom-like"/>
</dbReference>
<dbReference type="SUPFAM" id="SSF52949">
    <property type="entry name" value="Macro domain-like"/>
    <property type="match status" value="1"/>
</dbReference>
<gene>
    <name evidence="3" type="ORF">DW663_02330</name>
</gene>
<dbReference type="EMBL" id="QRHL01000002">
    <property type="protein sequence ID" value="RHF74323.1"/>
    <property type="molecule type" value="Genomic_DNA"/>
</dbReference>